<dbReference type="RefSeq" id="WP_275770365.1">
    <property type="nucleotide sequence ID" value="NZ_BAABDE010000001.1"/>
</dbReference>
<gene>
    <name evidence="2" type="ORF">GCM10022403_000030</name>
</gene>
<proteinExistence type="predicted"/>
<organism evidence="2 3">
    <name type="scientific">Streptomyces coacervatus</name>
    <dbReference type="NCBI Taxonomy" id="647381"/>
    <lineage>
        <taxon>Bacteria</taxon>
        <taxon>Bacillati</taxon>
        <taxon>Actinomycetota</taxon>
        <taxon>Actinomycetes</taxon>
        <taxon>Kitasatosporales</taxon>
        <taxon>Streptomycetaceae</taxon>
        <taxon>Streptomyces</taxon>
    </lineage>
</organism>
<protein>
    <recommendedName>
        <fullName evidence="1">Carrier domain-containing protein</fullName>
    </recommendedName>
</protein>
<dbReference type="SUPFAM" id="SSF47336">
    <property type="entry name" value="ACP-like"/>
    <property type="match status" value="1"/>
</dbReference>
<dbReference type="PROSITE" id="PS50075">
    <property type="entry name" value="CARRIER"/>
    <property type="match status" value="1"/>
</dbReference>
<dbReference type="EMBL" id="BAABDE010000001">
    <property type="protein sequence ID" value="GAA3768370.1"/>
    <property type="molecule type" value="Genomic_DNA"/>
</dbReference>
<accession>A0ABP7GLL9</accession>
<dbReference type="Proteomes" id="UP001501009">
    <property type="component" value="Unassembled WGS sequence"/>
</dbReference>
<dbReference type="Pfam" id="PF00550">
    <property type="entry name" value="PP-binding"/>
    <property type="match status" value="1"/>
</dbReference>
<dbReference type="InterPro" id="IPR009081">
    <property type="entry name" value="PP-bd_ACP"/>
</dbReference>
<dbReference type="InterPro" id="IPR036736">
    <property type="entry name" value="ACP-like_sf"/>
</dbReference>
<reference evidence="3" key="1">
    <citation type="journal article" date="2019" name="Int. J. Syst. Evol. Microbiol.">
        <title>The Global Catalogue of Microorganisms (GCM) 10K type strain sequencing project: providing services to taxonomists for standard genome sequencing and annotation.</title>
        <authorList>
            <consortium name="The Broad Institute Genomics Platform"/>
            <consortium name="The Broad Institute Genome Sequencing Center for Infectious Disease"/>
            <person name="Wu L."/>
            <person name="Ma J."/>
        </authorList>
    </citation>
    <scope>NUCLEOTIDE SEQUENCE [LARGE SCALE GENOMIC DNA]</scope>
    <source>
        <strain evidence="3">JCM 17138</strain>
    </source>
</reference>
<evidence type="ECO:0000313" key="2">
    <source>
        <dbReference type="EMBL" id="GAA3768370.1"/>
    </source>
</evidence>
<sequence length="85" mass="9136">MTALDEKLLREIRAIVTDCASATPPDDLGDDDDIIELGIVDSLSLMEMVAAVNARLGIWVDDSELVARNFGSIRSIHALLAGKGR</sequence>
<dbReference type="Gene3D" id="1.10.1200.10">
    <property type="entry name" value="ACP-like"/>
    <property type="match status" value="1"/>
</dbReference>
<keyword evidence="3" id="KW-1185">Reference proteome</keyword>
<evidence type="ECO:0000259" key="1">
    <source>
        <dbReference type="PROSITE" id="PS50075"/>
    </source>
</evidence>
<evidence type="ECO:0000313" key="3">
    <source>
        <dbReference type="Proteomes" id="UP001501009"/>
    </source>
</evidence>
<name>A0ABP7GLL9_9ACTN</name>
<feature type="domain" description="Carrier" evidence="1">
    <location>
        <begin position="6"/>
        <end position="84"/>
    </location>
</feature>
<comment type="caution">
    <text evidence="2">The sequence shown here is derived from an EMBL/GenBank/DDBJ whole genome shotgun (WGS) entry which is preliminary data.</text>
</comment>